<sequence length="502" mass="58451">MKPLTGTDNKTMEKEAVIKVPLPSYQKLSTKKNQNPTRTKKVMTTMRKIYDFFEPCFIIMLAIYTLHLNYELNLMQEKFVSVSNILMNYTTNLDEMLQIMKLNSEGVRKLGDPQIITPKMRESDNFIDDEDEENDDDNLKSDLSSYEDDDDLDYDDEYGRYLESADEADENDGESRKRKREIRELEVPNEDTKGLPEDGETKFARKSMERSSSERPSTEYYSSEKSSEYTSRERFIPATNKMSRKSHSHRKHRKPMRFGSAERFFTETHSTTSTPIQVRRSRTKATQSHEIPDRKTWLRSQMVQQHTSPMRDTITKEEAVLKGYGKYLEEVKYDMETKSDPPSYNMITIHFSADTSHYSRERDPHYFGNGRMQIKSEVYKDWKPAHWTQGVGMSKYFHLNQGRVTVSTTGIYLIYAQIQYSNVQEVNGFSVFRNNESVVQCITTSTHPDKHEIKSNTCGISTTILLQSNDSVCIKDLHHGRYVVLTPEKSYFGLVLLSPFKN</sequence>
<dbReference type="PROSITE" id="PS50049">
    <property type="entry name" value="THD_2"/>
    <property type="match status" value="1"/>
</dbReference>
<feature type="compositionally biased region" description="Basic residues" evidence="7">
    <location>
        <begin position="242"/>
        <end position="255"/>
    </location>
</feature>
<feature type="domain" description="THD" evidence="9">
    <location>
        <begin position="347"/>
        <end position="497"/>
    </location>
</feature>
<keyword evidence="8" id="KW-1133">Transmembrane helix</keyword>
<feature type="region of interest" description="Disordered" evidence="7">
    <location>
        <begin position="268"/>
        <end position="291"/>
    </location>
</feature>
<evidence type="ECO:0000256" key="2">
    <source>
        <dbReference type="ARBA" id="ARBA00008670"/>
    </source>
</evidence>
<keyword evidence="4" id="KW-0964">Secreted</keyword>
<dbReference type="EMBL" id="JAWJWF010000050">
    <property type="protein sequence ID" value="KAK6618137.1"/>
    <property type="molecule type" value="Genomic_DNA"/>
</dbReference>
<proteinExistence type="inferred from homology"/>
<evidence type="ECO:0000313" key="11">
    <source>
        <dbReference type="Proteomes" id="UP001359485"/>
    </source>
</evidence>
<evidence type="ECO:0000313" key="10">
    <source>
        <dbReference type="EMBL" id="KAK6618137.1"/>
    </source>
</evidence>
<evidence type="ECO:0000256" key="1">
    <source>
        <dbReference type="ARBA" id="ARBA00004613"/>
    </source>
</evidence>
<evidence type="ECO:0000256" key="4">
    <source>
        <dbReference type="ARBA" id="ARBA00022525"/>
    </source>
</evidence>
<keyword evidence="5" id="KW-1015">Disulfide bond</keyword>
<feature type="transmembrane region" description="Helical" evidence="8">
    <location>
        <begin position="49"/>
        <end position="70"/>
    </location>
</feature>
<accession>A0ABR1AF66</accession>
<feature type="compositionally biased region" description="Acidic residues" evidence="7">
    <location>
        <begin position="125"/>
        <end position="136"/>
    </location>
</feature>
<dbReference type="Pfam" id="PF00229">
    <property type="entry name" value="TNF"/>
    <property type="match status" value="1"/>
</dbReference>
<feature type="region of interest" description="Disordered" evidence="7">
    <location>
        <begin position="113"/>
        <end position="255"/>
    </location>
</feature>
<evidence type="ECO:0000256" key="7">
    <source>
        <dbReference type="SAM" id="MobiDB-lite"/>
    </source>
</evidence>
<keyword evidence="8" id="KW-0472">Membrane</keyword>
<evidence type="ECO:0000256" key="6">
    <source>
        <dbReference type="ARBA" id="ARBA00023180"/>
    </source>
</evidence>
<keyword evidence="3" id="KW-0202">Cytokine</keyword>
<dbReference type="Proteomes" id="UP001359485">
    <property type="component" value="Unassembled WGS sequence"/>
</dbReference>
<dbReference type="Gene3D" id="2.60.120.40">
    <property type="match status" value="1"/>
</dbReference>
<comment type="similarity">
    <text evidence="2">Belongs to the tumor necrosis factor family.</text>
</comment>
<dbReference type="InterPro" id="IPR006052">
    <property type="entry name" value="TNF_dom"/>
</dbReference>
<keyword evidence="8" id="KW-0812">Transmembrane</keyword>
<keyword evidence="6" id="KW-0325">Glycoprotein</keyword>
<protein>
    <recommendedName>
        <fullName evidence="9">THD domain-containing protein</fullName>
    </recommendedName>
</protein>
<feature type="compositionally biased region" description="Basic and acidic residues" evidence="7">
    <location>
        <begin position="181"/>
        <end position="217"/>
    </location>
</feature>
<feature type="compositionally biased region" description="Acidic residues" evidence="7">
    <location>
        <begin position="145"/>
        <end position="156"/>
    </location>
</feature>
<organism evidence="10 11">
    <name type="scientific">Polyplax serrata</name>
    <name type="common">Common mouse louse</name>
    <dbReference type="NCBI Taxonomy" id="468196"/>
    <lineage>
        <taxon>Eukaryota</taxon>
        <taxon>Metazoa</taxon>
        <taxon>Ecdysozoa</taxon>
        <taxon>Arthropoda</taxon>
        <taxon>Hexapoda</taxon>
        <taxon>Insecta</taxon>
        <taxon>Pterygota</taxon>
        <taxon>Neoptera</taxon>
        <taxon>Paraneoptera</taxon>
        <taxon>Psocodea</taxon>
        <taxon>Troctomorpha</taxon>
        <taxon>Phthiraptera</taxon>
        <taxon>Anoplura</taxon>
        <taxon>Polyplacidae</taxon>
        <taxon>Polyplax</taxon>
    </lineage>
</organism>
<evidence type="ECO:0000256" key="8">
    <source>
        <dbReference type="SAM" id="Phobius"/>
    </source>
</evidence>
<evidence type="ECO:0000256" key="5">
    <source>
        <dbReference type="ARBA" id="ARBA00023157"/>
    </source>
</evidence>
<dbReference type="InterPro" id="IPR021184">
    <property type="entry name" value="TNF_CS"/>
</dbReference>
<comment type="caution">
    <text evidence="10">The sequence shown here is derived from an EMBL/GenBank/DDBJ whole genome shotgun (WGS) entry which is preliminary data.</text>
</comment>
<dbReference type="InterPro" id="IPR008983">
    <property type="entry name" value="Tumour_necrosis_fac-like_dom"/>
</dbReference>
<dbReference type="PANTHER" id="PTHR15151:SF24">
    <property type="entry name" value="A PROLIFERATION-INDUCING LIGAND-LIKE PROTEIN-RELATED"/>
    <property type="match status" value="1"/>
</dbReference>
<reference evidence="10 11" key="1">
    <citation type="submission" date="2023-09" db="EMBL/GenBank/DDBJ databases">
        <title>Genomes of two closely related lineages of the louse Polyplax serrata with different host specificities.</title>
        <authorList>
            <person name="Martinu J."/>
            <person name="Tarabai H."/>
            <person name="Stefka J."/>
            <person name="Hypsa V."/>
        </authorList>
    </citation>
    <scope>NUCLEOTIDE SEQUENCE [LARGE SCALE GENOMIC DNA]</scope>
    <source>
        <strain evidence="10">98ZLc_SE</strain>
    </source>
</reference>
<gene>
    <name evidence="10" type="ORF">RUM44_002585</name>
</gene>
<keyword evidence="11" id="KW-1185">Reference proteome</keyword>
<dbReference type="InterPro" id="IPR051748">
    <property type="entry name" value="TNF_Ligand_Superfamily"/>
</dbReference>
<dbReference type="PROSITE" id="PS00251">
    <property type="entry name" value="THD_1"/>
    <property type="match status" value="1"/>
</dbReference>
<comment type="subcellular location">
    <subcellularLocation>
        <location evidence="1">Secreted</location>
    </subcellularLocation>
</comment>
<feature type="compositionally biased region" description="Basic and acidic residues" evidence="7">
    <location>
        <begin position="225"/>
        <end position="235"/>
    </location>
</feature>
<name>A0ABR1AF66_POLSC</name>
<evidence type="ECO:0000259" key="9">
    <source>
        <dbReference type="PROSITE" id="PS50049"/>
    </source>
</evidence>
<dbReference type="PANTHER" id="PTHR15151">
    <property type="entry name" value="PROTEIN EIGER"/>
    <property type="match status" value="1"/>
</dbReference>
<evidence type="ECO:0000256" key="3">
    <source>
        <dbReference type="ARBA" id="ARBA00022514"/>
    </source>
</evidence>
<dbReference type="SUPFAM" id="SSF49842">
    <property type="entry name" value="TNF-like"/>
    <property type="match status" value="1"/>
</dbReference>